<gene>
    <name evidence="2" type="ORF">B9Z65_6116</name>
</gene>
<feature type="coiled-coil region" evidence="1">
    <location>
        <begin position="66"/>
        <end position="93"/>
    </location>
</feature>
<evidence type="ECO:0000313" key="3">
    <source>
        <dbReference type="Proteomes" id="UP000243723"/>
    </source>
</evidence>
<evidence type="ECO:0000256" key="1">
    <source>
        <dbReference type="SAM" id="Coils"/>
    </source>
</evidence>
<organism evidence="2 3">
    <name type="scientific">Elsinoe australis</name>
    <dbReference type="NCBI Taxonomy" id="40998"/>
    <lineage>
        <taxon>Eukaryota</taxon>
        <taxon>Fungi</taxon>
        <taxon>Dikarya</taxon>
        <taxon>Ascomycota</taxon>
        <taxon>Pezizomycotina</taxon>
        <taxon>Dothideomycetes</taxon>
        <taxon>Dothideomycetidae</taxon>
        <taxon>Myriangiales</taxon>
        <taxon>Elsinoaceae</taxon>
        <taxon>Elsinoe</taxon>
    </lineage>
</organism>
<sequence>MHRIHTTRLIASARRLGMQTLPPHEQAEAARLHSLPQIALSPAQQQRLATLHDKAQLIGLALVSLKQKAEETIDRARAQVEEIKEGIAVALEKLAAATGQVQDLEGGVKMLMLTLLVAKLRDCLGVLEGQVVEMEEAFEVFCL</sequence>
<name>A0A2P8A7R7_9PEZI</name>
<dbReference type="AlphaFoldDB" id="A0A2P8A7R7"/>
<accession>A0A2P8A7R7</accession>
<protein>
    <submittedName>
        <fullName evidence="2">Uncharacterized protein</fullName>
    </submittedName>
</protein>
<keyword evidence="1" id="KW-0175">Coiled coil</keyword>
<dbReference type="Proteomes" id="UP000243723">
    <property type="component" value="Unassembled WGS sequence"/>
</dbReference>
<reference evidence="2 3" key="1">
    <citation type="submission" date="2017-05" db="EMBL/GenBank/DDBJ databases">
        <title>Draft genome sequence of Elsinoe australis.</title>
        <authorList>
            <person name="Cheng Q."/>
        </authorList>
    </citation>
    <scope>NUCLEOTIDE SEQUENCE [LARGE SCALE GENOMIC DNA]</scope>
    <source>
        <strain evidence="2 3">NL1</strain>
    </source>
</reference>
<evidence type="ECO:0000313" key="2">
    <source>
        <dbReference type="EMBL" id="PSK56492.1"/>
    </source>
</evidence>
<comment type="caution">
    <text evidence="2">The sequence shown here is derived from an EMBL/GenBank/DDBJ whole genome shotgun (WGS) entry which is preliminary data.</text>
</comment>
<proteinExistence type="predicted"/>
<keyword evidence="3" id="KW-1185">Reference proteome</keyword>
<dbReference type="EMBL" id="NHZQ01000060">
    <property type="protein sequence ID" value="PSK56492.1"/>
    <property type="molecule type" value="Genomic_DNA"/>
</dbReference>